<name>A0ABX8VM85_9MYCO</name>
<feature type="compositionally biased region" description="Low complexity" evidence="1">
    <location>
        <begin position="242"/>
        <end position="258"/>
    </location>
</feature>
<feature type="compositionally biased region" description="Pro residues" evidence="1">
    <location>
        <begin position="402"/>
        <end position="427"/>
    </location>
</feature>
<evidence type="ECO:0000313" key="3">
    <source>
        <dbReference type="Proteomes" id="UP000825367"/>
    </source>
</evidence>
<feature type="region of interest" description="Disordered" evidence="1">
    <location>
        <begin position="333"/>
        <end position="448"/>
    </location>
</feature>
<organism evidence="2 3">
    <name type="scientific">Mycolicibacterium pallens</name>
    <dbReference type="NCBI Taxonomy" id="370524"/>
    <lineage>
        <taxon>Bacteria</taxon>
        <taxon>Bacillati</taxon>
        <taxon>Actinomycetota</taxon>
        <taxon>Actinomycetes</taxon>
        <taxon>Mycobacteriales</taxon>
        <taxon>Mycobacteriaceae</taxon>
        <taxon>Mycolicibacterium</taxon>
    </lineage>
</organism>
<proteinExistence type="predicted"/>
<accession>A0ABX8VM85</accession>
<feature type="compositionally biased region" description="Pro residues" evidence="1">
    <location>
        <begin position="230"/>
        <end position="241"/>
    </location>
</feature>
<evidence type="ECO:0000256" key="1">
    <source>
        <dbReference type="SAM" id="MobiDB-lite"/>
    </source>
</evidence>
<feature type="compositionally biased region" description="Acidic residues" evidence="1">
    <location>
        <begin position="337"/>
        <end position="357"/>
    </location>
</feature>
<sequence>MTLDVTARLAAGRPSVDNTQAYVTGCHAVGYQHPDLTAHPGQIVEWFSCDDGLDLAVLEADCAALRTAAAAADEAVRLSRDGLAALTAAWEGESGSVAVGFVGRHCFAGAVVAAALRAAAEACEVLRDELGRRIDDKVGAAVSIDDRRAGERPAWLAAAATVTGGGVQREQAVEVVTRQITPYVDADIRGDWLTAMRSTTSAVSAAYEDALRQLNSSPTVHFEVPGSLGAPPPFSPVPPAQTAPAAASVRAPSPTHAPVAPPPIAEPEPLMPQVATNTAPAQPLPPASPVEPPPAPTLDTPAATGMPALPTMPDVGGGLSGLVGQITDALSGLFDNMPDDAVDTGVPEPDDPVDEKDPEPSDPAKDGVPEQDPAVEEKPVEDVAAEEPPAPAEPAEPEPEPEPGPPPPTLSPEPAPPPTPPPPPPVVEPTDERTPCEIAADELPQVGQ</sequence>
<evidence type="ECO:0000313" key="2">
    <source>
        <dbReference type="EMBL" id="QYL18168.1"/>
    </source>
</evidence>
<feature type="region of interest" description="Disordered" evidence="1">
    <location>
        <begin position="223"/>
        <end position="312"/>
    </location>
</feature>
<feature type="compositionally biased region" description="Basic and acidic residues" evidence="1">
    <location>
        <begin position="358"/>
        <end position="368"/>
    </location>
</feature>
<reference evidence="2 3" key="1">
    <citation type="submission" date="2021-07" db="EMBL/GenBank/DDBJ databases">
        <title>Whole genome sequencing of non-tuberculosis mycobacteria type-strains.</title>
        <authorList>
            <person name="Igarashi Y."/>
            <person name="Osugi A."/>
            <person name="Mitarai S."/>
        </authorList>
    </citation>
    <scope>NUCLEOTIDE SEQUENCE [LARGE SCALE GENOMIC DNA]</scope>
    <source>
        <strain evidence="2 3">JCM 16370</strain>
    </source>
</reference>
<feature type="compositionally biased region" description="Pro residues" evidence="1">
    <location>
        <begin position="259"/>
        <end position="270"/>
    </location>
</feature>
<feature type="compositionally biased region" description="Pro residues" evidence="1">
    <location>
        <begin position="282"/>
        <end position="296"/>
    </location>
</feature>
<protein>
    <submittedName>
        <fullName evidence="2">Uncharacterized protein</fullName>
    </submittedName>
</protein>
<gene>
    <name evidence="2" type="ORF">K0O64_06430</name>
</gene>
<dbReference type="EMBL" id="CP080333">
    <property type="protein sequence ID" value="QYL18168.1"/>
    <property type="molecule type" value="Genomic_DNA"/>
</dbReference>
<dbReference type="RefSeq" id="WP_220046223.1">
    <property type="nucleotide sequence ID" value="NZ_BAAAVX010000003.1"/>
</dbReference>
<dbReference type="Proteomes" id="UP000825367">
    <property type="component" value="Chromosome"/>
</dbReference>
<keyword evidence="3" id="KW-1185">Reference proteome</keyword>